<evidence type="ECO:0000313" key="11">
    <source>
        <dbReference type="EMBL" id="TGG36237.1"/>
    </source>
</evidence>
<comment type="cofactor">
    <cofactor evidence="2">
        <name>Mg(2+)</name>
        <dbReference type="ChEBI" id="CHEBI:18420"/>
    </cofactor>
</comment>
<sequence length="390" mass="43780">MHDSLFHRLISRPARATLITMLLVVNIIVAVITLISAYGGTVNPAHTVIPALMSMMLPIVLIAGIAVAGLDILVQKPRMAIIIALSWIASAPSLLSYSPLHPGTRSITPEEQSRSFTMLTWNALHFWDFRGNVPDITTNASIDYILDTDADIVNLQEVEAVQDSPMWHITSEQVRTLKERYPYRMINVNNELSILSKYPFQYVSLDMPDPMGIRMALFRFEIMGETVNLFNVHLESIGLNMADKELYQGLFDKAPGSERAIRKELSDVKHQLVSKLAVAFKKRADQARFIRHTIDSIGGNFIVAGDFNDIQGSYALRTILGDGDMHDAYAENAFGPTITYHGNRFYFRIDHVLYRGDMEAVDIERGDTPSSDHYPLLTTFVMNGENETSE</sequence>
<keyword evidence="4" id="KW-0479">Metal-binding</keyword>
<evidence type="ECO:0000256" key="1">
    <source>
        <dbReference type="ARBA" id="ARBA00001936"/>
    </source>
</evidence>
<dbReference type="GeneID" id="82150157"/>
<reference evidence="11 12" key="1">
    <citation type="submission" date="2019-02" db="EMBL/GenBank/DDBJ databases">
        <title>Isolation and identification of novel species under the genus Muribaculum.</title>
        <authorList>
            <person name="Miyake S."/>
            <person name="Ding Y."/>
            <person name="Low A."/>
            <person name="Soh M."/>
            <person name="Seedorf H."/>
        </authorList>
    </citation>
    <scope>NUCLEOTIDE SEQUENCE [LARGE SCALE GENOMIC DNA]</scope>
    <source>
        <strain evidence="11 12">TLL-A3</strain>
    </source>
</reference>
<dbReference type="PANTHER" id="PTHR15822:SF4">
    <property type="entry name" value="TYROSYL-DNA PHOSPHODIESTERASE 2"/>
    <property type="match status" value="1"/>
</dbReference>
<proteinExistence type="predicted"/>
<protein>
    <recommendedName>
        <fullName evidence="10">Endonuclease/exonuclease/phosphatase domain-containing protein</fullName>
    </recommendedName>
</protein>
<dbReference type="GO" id="GO:0004518">
    <property type="term" value="F:nuclease activity"/>
    <property type="evidence" value="ECO:0007669"/>
    <property type="project" value="UniProtKB-KW"/>
</dbReference>
<accession>A0A4Z0V242</accession>
<feature type="transmembrane region" description="Helical" evidence="9">
    <location>
        <begin position="80"/>
        <end position="100"/>
    </location>
</feature>
<keyword evidence="9" id="KW-1133">Transmembrane helix</keyword>
<dbReference type="InterPro" id="IPR005135">
    <property type="entry name" value="Endo/exonuclease/phosphatase"/>
</dbReference>
<dbReference type="Proteomes" id="UP000297635">
    <property type="component" value="Unassembled WGS sequence"/>
</dbReference>
<dbReference type="GO" id="GO:0006281">
    <property type="term" value="P:DNA repair"/>
    <property type="evidence" value="ECO:0007669"/>
    <property type="project" value="UniProtKB-KW"/>
</dbReference>
<keyword evidence="3" id="KW-0540">Nuclease</keyword>
<dbReference type="RefSeq" id="WP_135471981.1">
    <property type="nucleotide sequence ID" value="NZ_CASJDB010000086.1"/>
</dbReference>
<evidence type="ECO:0000256" key="6">
    <source>
        <dbReference type="ARBA" id="ARBA00022801"/>
    </source>
</evidence>
<dbReference type="SUPFAM" id="SSF56219">
    <property type="entry name" value="DNase I-like"/>
    <property type="match status" value="1"/>
</dbReference>
<dbReference type="Pfam" id="PF03372">
    <property type="entry name" value="Exo_endo_phos"/>
    <property type="match status" value="1"/>
</dbReference>
<keyword evidence="5" id="KW-0227">DNA damage</keyword>
<gene>
    <name evidence="11" type="ORF">EZ315_10200</name>
</gene>
<keyword evidence="9" id="KW-0472">Membrane</keyword>
<dbReference type="EMBL" id="SJSA01000002">
    <property type="protein sequence ID" value="TGG36237.1"/>
    <property type="molecule type" value="Genomic_DNA"/>
</dbReference>
<keyword evidence="9" id="KW-0812">Transmembrane</keyword>
<keyword evidence="7" id="KW-0460">Magnesium</keyword>
<dbReference type="InterPro" id="IPR036691">
    <property type="entry name" value="Endo/exonu/phosph_ase_sf"/>
</dbReference>
<dbReference type="PANTHER" id="PTHR15822">
    <property type="entry name" value="TRAF AND TNF RECEPTOR-ASSOCIATED PROTEIN"/>
    <property type="match status" value="1"/>
</dbReference>
<feature type="transmembrane region" description="Helical" evidence="9">
    <location>
        <begin position="16"/>
        <end position="39"/>
    </location>
</feature>
<evidence type="ECO:0000256" key="4">
    <source>
        <dbReference type="ARBA" id="ARBA00022723"/>
    </source>
</evidence>
<evidence type="ECO:0000313" key="12">
    <source>
        <dbReference type="Proteomes" id="UP000297635"/>
    </source>
</evidence>
<evidence type="ECO:0000256" key="3">
    <source>
        <dbReference type="ARBA" id="ARBA00022722"/>
    </source>
</evidence>
<organism evidence="11 12">
    <name type="scientific">Duncaniella freteri</name>
    <dbReference type="NCBI Taxonomy" id="2530391"/>
    <lineage>
        <taxon>Bacteria</taxon>
        <taxon>Pseudomonadati</taxon>
        <taxon>Bacteroidota</taxon>
        <taxon>Bacteroidia</taxon>
        <taxon>Bacteroidales</taxon>
        <taxon>Muribaculaceae</taxon>
        <taxon>Duncaniella</taxon>
    </lineage>
</organism>
<dbReference type="InterPro" id="IPR051547">
    <property type="entry name" value="TDP2-like"/>
</dbReference>
<feature type="domain" description="Endonuclease/exonuclease/phosphatase" evidence="10">
    <location>
        <begin position="119"/>
        <end position="373"/>
    </location>
</feature>
<dbReference type="Gene3D" id="3.60.10.10">
    <property type="entry name" value="Endonuclease/exonuclease/phosphatase"/>
    <property type="match status" value="1"/>
</dbReference>
<keyword evidence="12" id="KW-1185">Reference proteome</keyword>
<evidence type="ECO:0000256" key="7">
    <source>
        <dbReference type="ARBA" id="ARBA00022842"/>
    </source>
</evidence>
<keyword evidence="8" id="KW-0234">DNA repair</keyword>
<comment type="caution">
    <text evidence="11">The sequence shown here is derived from an EMBL/GenBank/DDBJ whole genome shotgun (WGS) entry which is preliminary data.</text>
</comment>
<feature type="transmembrane region" description="Helical" evidence="9">
    <location>
        <begin position="51"/>
        <end position="73"/>
    </location>
</feature>
<dbReference type="GO" id="GO:0046872">
    <property type="term" value="F:metal ion binding"/>
    <property type="evidence" value="ECO:0007669"/>
    <property type="project" value="UniProtKB-KW"/>
</dbReference>
<dbReference type="GO" id="GO:0016787">
    <property type="term" value="F:hydrolase activity"/>
    <property type="evidence" value="ECO:0007669"/>
    <property type="project" value="UniProtKB-KW"/>
</dbReference>
<keyword evidence="6" id="KW-0378">Hydrolase</keyword>
<evidence type="ECO:0000256" key="8">
    <source>
        <dbReference type="ARBA" id="ARBA00023204"/>
    </source>
</evidence>
<dbReference type="AlphaFoldDB" id="A0A4Z0V242"/>
<name>A0A4Z0V242_9BACT</name>
<evidence type="ECO:0000259" key="10">
    <source>
        <dbReference type="Pfam" id="PF03372"/>
    </source>
</evidence>
<evidence type="ECO:0000256" key="9">
    <source>
        <dbReference type="SAM" id="Phobius"/>
    </source>
</evidence>
<comment type="cofactor">
    <cofactor evidence="1">
        <name>Mn(2+)</name>
        <dbReference type="ChEBI" id="CHEBI:29035"/>
    </cofactor>
</comment>
<evidence type="ECO:0000256" key="5">
    <source>
        <dbReference type="ARBA" id="ARBA00022763"/>
    </source>
</evidence>
<evidence type="ECO:0000256" key="2">
    <source>
        <dbReference type="ARBA" id="ARBA00001946"/>
    </source>
</evidence>